<dbReference type="OrthoDB" id="9796589at2"/>
<evidence type="ECO:0000313" key="2">
    <source>
        <dbReference type="Proteomes" id="UP000295674"/>
    </source>
</evidence>
<protein>
    <submittedName>
        <fullName evidence="1">Acyl dehydratase</fullName>
    </submittedName>
</protein>
<keyword evidence="2" id="KW-1185">Reference proteome</keyword>
<gene>
    <name evidence="1" type="ORF">E1181_20815</name>
</gene>
<dbReference type="EMBL" id="SMKS01000040">
    <property type="protein sequence ID" value="TDD03333.1"/>
    <property type="molecule type" value="Genomic_DNA"/>
</dbReference>
<sequence>MSLDGPFADDFTLGVSLPAAPSITIDSGLAAGYQAITGDPLRLPLSAVDSTAVTGGDARLANPGLVLQVAIGQSTVATRRVIANLFYRDVALHRQVHIGDTITTTVTPVAVKLTRPGSRARRAKVLLRIETVDQQQRLVARFERLALLPCRDPDGVDERGEIGGPTLDRPLDDYLPFVPSDWKLGVFPGHYTGIGDSVADPLADTVSGALELVRLTQNQAAAHRDPTRGQDGSRLVYGGHAIGLAQASLARTARGVATVVGWRSCDHLAPVFEGDVLDFHVKELDRVQLDDAAALVGFRVVAAARDRTEVLDWRPVALVNTDSNTSGATS</sequence>
<comment type="caution">
    <text evidence="1">The sequence shown here is derived from an EMBL/GenBank/DDBJ whole genome shotgun (WGS) entry which is preliminary data.</text>
</comment>
<name>A0A4R4VKC0_9PSEU</name>
<dbReference type="AlphaFoldDB" id="A0A4R4VKC0"/>
<dbReference type="PANTHER" id="PTHR43664">
    <property type="entry name" value="MONOAMINE OXIDASE-RELATED"/>
    <property type="match status" value="1"/>
</dbReference>
<accession>A0A4R4VKC0</accession>
<dbReference type="SUPFAM" id="SSF54637">
    <property type="entry name" value="Thioesterase/thiol ester dehydrase-isomerase"/>
    <property type="match status" value="2"/>
</dbReference>
<dbReference type="RefSeq" id="WP_132677305.1">
    <property type="nucleotide sequence ID" value="NZ_SMKS01000040.1"/>
</dbReference>
<dbReference type="PANTHER" id="PTHR43664:SF1">
    <property type="entry name" value="BETA-METHYLMALYL-COA DEHYDRATASE"/>
    <property type="match status" value="1"/>
</dbReference>
<dbReference type="Proteomes" id="UP000295674">
    <property type="component" value="Unassembled WGS sequence"/>
</dbReference>
<reference evidence="1 2" key="1">
    <citation type="submission" date="2019-03" db="EMBL/GenBank/DDBJ databases">
        <title>Draft genome sequences of novel Actinobacteria.</title>
        <authorList>
            <person name="Sahin N."/>
            <person name="Ay H."/>
            <person name="Saygin H."/>
        </authorList>
    </citation>
    <scope>NUCLEOTIDE SEQUENCE [LARGE SCALE GENOMIC DNA]</scope>
    <source>
        <strain evidence="1 2">16K309</strain>
    </source>
</reference>
<evidence type="ECO:0000313" key="1">
    <source>
        <dbReference type="EMBL" id="TDD03333.1"/>
    </source>
</evidence>
<organism evidence="1 2">
    <name type="scientific">Saccharopolyspora terrae</name>
    <dbReference type="NCBI Taxonomy" id="2530384"/>
    <lineage>
        <taxon>Bacteria</taxon>
        <taxon>Bacillati</taxon>
        <taxon>Actinomycetota</taxon>
        <taxon>Actinomycetes</taxon>
        <taxon>Pseudonocardiales</taxon>
        <taxon>Pseudonocardiaceae</taxon>
        <taxon>Saccharopolyspora</taxon>
    </lineage>
</organism>
<dbReference type="InterPro" id="IPR029069">
    <property type="entry name" value="HotDog_dom_sf"/>
</dbReference>
<proteinExistence type="predicted"/>
<dbReference type="Gene3D" id="3.10.129.10">
    <property type="entry name" value="Hotdog Thioesterase"/>
    <property type="match status" value="2"/>
</dbReference>
<dbReference type="InterPro" id="IPR052342">
    <property type="entry name" value="MCH/BMMD"/>
</dbReference>